<evidence type="ECO:0000313" key="1">
    <source>
        <dbReference type="EMBL" id="MBB3147292.1"/>
    </source>
</evidence>
<keyword evidence="2" id="KW-1185">Reference proteome</keyword>
<evidence type="ECO:0000313" key="2">
    <source>
        <dbReference type="Proteomes" id="UP000554520"/>
    </source>
</evidence>
<sequence>MPLSSRCIGLPRILANGYPCSLLIDQPTQVYFPSETVYKEAAGFIEKTAAMLTLLRFVAYSYSCVTLPQRFR</sequence>
<comment type="caution">
    <text evidence="1">The sequence shown here is derived from an EMBL/GenBank/DDBJ whole genome shotgun (WGS) entry which is preliminary data.</text>
</comment>
<gene>
    <name evidence="1" type="ORF">FHS21_003708</name>
</gene>
<proteinExistence type="predicted"/>
<accession>A0A839UEK8</accession>
<protein>
    <submittedName>
        <fullName evidence="1">Uncharacterized protein</fullName>
    </submittedName>
</protein>
<name>A0A839UEK8_9HYPH</name>
<dbReference type="EMBL" id="JACHXN010000011">
    <property type="protein sequence ID" value="MBB3147292.1"/>
    <property type="molecule type" value="Genomic_DNA"/>
</dbReference>
<reference evidence="1 2" key="1">
    <citation type="submission" date="2020-08" db="EMBL/GenBank/DDBJ databases">
        <title>Genomic Encyclopedia of Type Strains, Phase III (KMG-III): the genomes of soil and plant-associated and newly described type strains.</title>
        <authorList>
            <person name="Whitman W."/>
        </authorList>
    </citation>
    <scope>NUCLEOTIDE SEQUENCE [LARGE SCALE GENOMIC DNA]</scope>
    <source>
        <strain evidence="1 2">CECT 7015</strain>
    </source>
</reference>
<dbReference type="AlphaFoldDB" id="A0A839UEK8"/>
<dbReference type="Proteomes" id="UP000554520">
    <property type="component" value="Unassembled WGS sequence"/>
</dbReference>
<organism evidence="1 2">
    <name type="scientific">Phyllobacterium trifolii</name>
    <dbReference type="NCBI Taxonomy" id="300193"/>
    <lineage>
        <taxon>Bacteria</taxon>
        <taxon>Pseudomonadati</taxon>
        <taxon>Pseudomonadota</taxon>
        <taxon>Alphaproteobacteria</taxon>
        <taxon>Hyphomicrobiales</taxon>
        <taxon>Phyllobacteriaceae</taxon>
        <taxon>Phyllobacterium</taxon>
    </lineage>
</organism>